<feature type="domain" description="LysM" evidence="1">
    <location>
        <begin position="470"/>
        <end position="518"/>
    </location>
</feature>
<comment type="caution">
    <text evidence="2">The sequence shown here is derived from an EMBL/GenBank/DDBJ whole genome shotgun (WGS) entry which is preliminary data.</text>
</comment>
<dbReference type="Pfam" id="PF12673">
    <property type="entry name" value="SipL"/>
    <property type="match status" value="3"/>
</dbReference>
<proteinExistence type="predicted"/>
<dbReference type="SMART" id="SM00257">
    <property type="entry name" value="LysM"/>
    <property type="match status" value="1"/>
</dbReference>
<dbReference type="Pfam" id="PF01476">
    <property type="entry name" value="LysM"/>
    <property type="match status" value="1"/>
</dbReference>
<protein>
    <submittedName>
        <fullName evidence="2">DUF3794 domain-containing protein</fullName>
    </submittedName>
</protein>
<dbReference type="Proteomes" id="UP001299235">
    <property type="component" value="Unassembled WGS sequence"/>
</dbReference>
<evidence type="ECO:0000313" key="3">
    <source>
        <dbReference type="Proteomes" id="UP001299235"/>
    </source>
</evidence>
<accession>A0ABS8EW50</accession>
<dbReference type="SUPFAM" id="SSF54106">
    <property type="entry name" value="LysM domain"/>
    <property type="match status" value="1"/>
</dbReference>
<dbReference type="RefSeq" id="WP_248835500.1">
    <property type="nucleotide sequence ID" value="NZ_JAJEQE010000029.1"/>
</dbReference>
<organism evidence="2 3">
    <name type="scientific">Hominisplanchenecus faecis</name>
    <dbReference type="NCBI Taxonomy" id="2885351"/>
    <lineage>
        <taxon>Bacteria</taxon>
        <taxon>Bacillati</taxon>
        <taxon>Bacillota</taxon>
        <taxon>Clostridia</taxon>
        <taxon>Lachnospirales</taxon>
        <taxon>Lachnospiraceae</taxon>
        <taxon>Hominisplanchenecus</taxon>
    </lineage>
</organism>
<dbReference type="CDD" id="cd00118">
    <property type="entry name" value="LysM"/>
    <property type="match status" value="1"/>
</dbReference>
<evidence type="ECO:0000259" key="1">
    <source>
        <dbReference type="PROSITE" id="PS51782"/>
    </source>
</evidence>
<dbReference type="Gene3D" id="3.10.350.10">
    <property type="entry name" value="LysM domain"/>
    <property type="match status" value="1"/>
</dbReference>
<sequence length="522" mass="59530">MEIVKKKIRMSRQRSQAMNQITLEEDLNVPDSKADVTGIIQHRAKVRVEESKIMENQILVSGNLEVWMLCLAEGEQHPVYRLQAKLPFSEKLNLEGAKPGDNVSLKWKTEDIRISLINSRKISIQALVTFEASVEELYDTQAAVEVKEMPDVSVRTKKIEPLSMAVQKKDIFRIKEEISLSSNKPNIGEILWDSVQLRSWDVRPGDGVLDIRGELFVFVLYAADDENGSRQWIESALPFQGQIDCTGCRPEMVPDIEVTLAERTLEVRPDYDGEERILQLDAVLELDIRIYEEDTVQILEDVYAPSKELTPVFGEESYESLLIRNYAKSRISDRIRISENSPRLLQICHCRGEVKVDEIAKTEQGIKMEGAIEISVLYITADDEHPFALVTGMIPFSHLMEAEGITSECRFHLHPQIEQLSASMSGEEVEIKGTLSLNLFAVRIMHQNCILDIEEKELDLKKLQERPGIVCYVVQPEDTLWDIAKKYYTTSEHIRNMNHLTEEIRAGQKLLIVKSAVLHTTS</sequence>
<gene>
    <name evidence="2" type="ORF">LKD42_09080</name>
</gene>
<dbReference type="PROSITE" id="PS51782">
    <property type="entry name" value="LYSM"/>
    <property type="match status" value="1"/>
</dbReference>
<keyword evidence="3" id="KW-1185">Reference proteome</keyword>
<dbReference type="InterPro" id="IPR024300">
    <property type="entry name" value="SipL_SPOCS_dom"/>
</dbReference>
<dbReference type="InterPro" id="IPR036779">
    <property type="entry name" value="LysM_dom_sf"/>
</dbReference>
<dbReference type="InterPro" id="IPR018392">
    <property type="entry name" value="LysM"/>
</dbReference>
<name>A0ABS8EW50_9FIRM</name>
<evidence type="ECO:0000313" key="2">
    <source>
        <dbReference type="EMBL" id="MCC2149408.1"/>
    </source>
</evidence>
<reference evidence="2 3" key="1">
    <citation type="submission" date="2021-10" db="EMBL/GenBank/DDBJ databases">
        <title>Anaerobic single-cell dispensing facilitates the cultivation of human gut bacteria.</title>
        <authorList>
            <person name="Afrizal A."/>
        </authorList>
    </citation>
    <scope>NUCLEOTIDE SEQUENCE [LARGE SCALE GENOMIC DNA]</scope>
    <source>
        <strain evidence="2 3">CLA-AA-H246</strain>
    </source>
</reference>
<dbReference type="EMBL" id="JAJEQE010000029">
    <property type="protein sequence ID" value="MCC2149408.1"/>
    <property type="molecule type" value="Genomic_DNA"/>
</dbReference>